<dbReference type="AlphaFoldDB" id="X0XY54"/>
<comment type="similarity">
    <text evidence="1">Belongs to the MreC family.</text>
</comment>
<comment type="caution">
    <text evidence="7">The sequence shown here is derived from an EMBL/GenBank/DDBJ whole genome shotgun (WGS) entry which is preliminary data.</text>
</comment>
<keyword evidence="3" id="KW-0133">Cell shape</keyword>
<name>X0XY54_9ZZZZ</name>
<dbReference type="PANTHER" id="PTHR34138:SF1">
    <property type="entry name" value="CELL SHAPE-DETERMINING PROTEIN MREC"/>
    <property type="match status" value="1"/>
</dbReference>
<dbReference type="PANTHER" id="PTHR34138">
    <property type="entry name" value="CELL SHAPE-DETERMINING PROTEIN MREC"/>
    <property type="match status" value="1"/>
</dbReference>
<dbReference type="GO" id="GO:0005886">
    <property type="term" value="C:plasma membrane"/>
    <property type="evidence" value="ECO:0007669"/>
    <property type="project" value="TreeGrafter"/>
</dbReference>
<feature type="domain" description="Rod shape-determining protein MreC beta-barrel core" evidence="6">
    <location>
        <begin position="98"/>
        <end position="233"/>
    </location>
</feature>
<evidence type="ECO:0000256" key="4">
    <source>
        <dbReference type="ARBA" id="ARBA00032089"/>
    </source>
</evidence>
<evidence type="ECO:0000256" key="3">
    <source>
        <dbReference type="ARBA" id="ARBA00022960"/>
    </source>
</evidence>
<dbReference type="GO" id="GO:0008360">
    <property type="term" value="P:regulation of cell shape"/>
    <property type="evidence" value="ECO:0007669"/>
    <property type="project" value="UniProtKB-KW"/>
</dbReference>
<feature type="non-terminal residue" evidence="7">
    <location>
        <position position="1"/>
    </location>
</feature>
<dbReference type="NCBIfam" id="TIGR00219">
    <property type="entry name" value="mreC"/>
    <property type="match status" value="1"/>
</dbReference>
<evidence type="ECO:0000256" key="5">
    <source>
        <dbReference type="SAM" id="Coils"/>
    </source>
</evidence>
<dbReference type="PIRSF" id="PIRSF038471">
    <property type="entry name" value="MreC"/>
    <property type="match status" value="1"/>
</dbReference>
<evidence type="ECO:0000259" key="6">
    <source>
        <dbReference type="Pfam" id="PF04085"/>
    </source>
</evidence>
<evidence type="ECO:0000256" key="1">
    <source>
        <dbReference type="ARBA" id="ARBA00009369"/>
    </source>
</evidence>
<feature type="non-terminal residue" evidence="7">
    <location>
        <position position="234"/>
    </location>
</feature>
<evidence type="ECO:0000256" key="2">
    <source>
        <dbReference type="ARBA" id="ARBA00013855"/>
    </source>
</evidence>
<proteinExistence type="inferred from homology"/>
<sequence>IALSESRTLDPVQNLSLTIAAPPENGLRELAEPIADFFEGLFNRGDLKRENERLRQELERLQGQVAAAEGAERRAQELEEALGIKESRPDDEFVVADVIAQDPSGVKRALAINRGSKDGLDEGMVVLSRSGSLVGTVSRVYEDFAWLRLITDPNSAVNVVVLAEGDEGGSEARGVAAGDLGGRLSLEMIPAEAQIREGDLVTTSGLGGNYPRPLLLGSVRSVEDRPQALFKKAT</sequence>
<dbReference type="InterPro" id="IPR055342">
    <property type="entry name" value="MreC_beta-barrel_core"/>
</dbReference>
<organism evidence="7">
    <name type="scientific">marine sediment metagenome</name>
    <dbReference type="NCBI Taxonomy" id="412755"/>
    <lineage>
        <taxon>unclassified sequences</taxon>
        <taxon>metagenomes</taxon>
        <taxon>ecological metagenomes</taxon>
    </lineage>
</organism>
<dbReference type="InterPro" id="IPR042175">
    <property type="entry name" value="Cell/Rod_MreC_2"/>
</dbReference>
<dbReference type="InterPro" id="IPR042177">
    <property type="entry name" value="Cell/Rod_1"/>
</dbReference>
<feature type="coiled-coil region" evidence="5">
    <location>
        <begin position="44"/>
        <end position="88"/>
    </location>
</feature>
<reference evidence="7" key="1">
    <citation type="journal article" date="2014" name="Front. Microbiol.">
        <title>High frequency of phylogenetically diverse reductive dehalogenase-homologous genes in deep subseafloor sedimentary metagenomes.</title>
        <authorList>
            <person name="Kawai M."/>
            <person name="Futagami T."/>
            <person name="Toyoda A."/>
            <person name="Takaki Y."/>
            <person name="Nishi S."/>
            <person name="Hori S."/>
            <person name="Arai W."/>
            <person name="Tsubouchi T."/>
            <person name="Morono Y."/>
            <person name="Uchiyama I."/>
            <person name="Ito T."/>
            <person name="Fujiyama A."/>
            <person name="Inagaki F."/>
            <person name="Takami H."/>
        </authorList>
    </citation>
    <scope>NUCLEOTIDE SEQUENCE</scope>
    <source>
        <strain evidence="7">Expedition CK06-06</strain>
    </source>
</reference>
<dbReference type="Gene3D" id="2.40.10.340">
    <property type="entry name" value="Rod shape-determining protein MreC, domain 1"/>
    <property type="match status" value="1"/>
</dbReference>
<gene>
    <name evidence="7" type="ORF">S01H1_77013</name>
</gene>
<dbReference type="Pfam" id="PF04085">
    <property type="entry name" value="MreC"/>
    <property type="match status" value="1"/>
</dbReference>
<dbReference type="EMBL" id="BARS01051740">
    <property type="protein sequence ID" value="GAG48295.1"/>
    <property type="molecule type" value="Genomic_DNA"/>
</dbReference>
<protein>
    <recommendedName>
        <fullName evidence="2">Cell shape-determining protein MreC</fullName>
    </recommendedName>
    <alternativeName>
        <fullName evidence="4">Cell shape protein MreC</fullName>
    </alternativeName>
</protein>
<keyword evidence="5" id="KW-0175">Coiled coil</keyword>
<dbReference type="InterPro" id="IPR007221">
    <property type="entry name" value="MreC"/>
</dbReference>
<accession>X0XY54</accession>
<dbReference type="Gene3D" id="2.40.10.350">
    <property type="entry name" value="Rod shape-determining protein MreC, domain 2"/>
    <property type="match status" value="1"/>
</dbReference>
<evidence type="ECO:0000313" key="7">
    <source>
        <dbReference type="EMBL" id="GAG48295.1"/>
    </source>
</evidence>